<sequence>MIIILGISVGFGFSLIWPAWKACEKRLAAITPYLAARRGSRFSVSSEGFSFKDAKATTARYWVDFQSCRDNSEALFLRGRRGTEYLPRRLFSEKEFKAIQGYWFKSKRPDT</sequence>
<gene>
    <name evidence="1" type="ORF">GCM10007874_66030</name>
</gene>
<dbReference type="EMBL" id="BSPC01000076">
    <property type="protein sequence ID" value="GLS23582.1"/>
    <property type="molecule type" value="Genomic_DNA"/>
</dbReference>
<proteinExistence type="predicted"/>
<reference evidence="2" key="1">
    <citation type="journal article" date="2019" name="Int. J. Syst. Evol. Microbiol.">
        <title>The Global Catalogue of Microorganisms (GCM) 10K type strain sequencing project: providing services to taxonomists for standard genome sequencing and annotation.</title>
        <authorList>
            <consortium name="The Broad Institute Genomics Platform"/>
            <consortium name="The Broad Institute Genome Sequencing Center for Infectious Disease"/>
            <person name="Wu L."/>
            <person name="Ma J."/>
        </authorList>
    </citation>
    <scope>NUCLEOTIDE SEQUENCE [LARGE SCALE GENOMIC DNA]</scope>
    <source>
        <strain evidence="2">NBRC 101365</strain>
    </source>
</reference>
<dbReference type="Proteomes" id="UP001156882">
    <property type="component" value="Unassembled WGS sequence"/>
</dbReference>
<comment type="caution">
    <text evidence="1">The sequence shown here is derived from an EMBL/GenBank/DDBJ whole genome shotgun (WGS) entry which is preliminary data.</text>
</comment>
<name>A0ABQ6CTA6_9HYPH</name>
<evidence type="ECO:0000313" key="1">
    <source>
        <dbReference type="EMBL" id="GLS23582.1"/>
    </source>
</evidence>
<keyword evidence="2" id="KW-1185">Reference proteome</keyword>
<evidence type="ECO:0000313" key="2">
    <source>
        <dbReference type="Proteomes" id="UP001156882"/>
    </source>
</evidence>
<organism evidence="1 2">
    <name type="scientific">Labrys miyagiensis</name>
    <dbReference type="NCBI Taxonomy" id="346912"/>
    <lineage>
        <taxon>Bacteria</taxon>
        <taxon>Pseudomonadati</taxon>
        <taxon>Pseudomonadota</taxon>
        <taxon>Alphaproteobacteria</taxon>
        <taxon>Hyphomicrobiales</taxon>
        <taxon>Xanthobacteraceae</taxon>
        <taxon>Labrys</taxon>
    </lineage>
</organism>
<accession>A0ABQ6CTA6</accession>
<protein>
    <recommendedName>
        <fullName evidence="3">YcxB-like protein</fullName>
    </recommendedName>
</protein>
<evidence type="ECO:0008006" key="3">
    <source>
        <dbReference type="Google" id="ProtNLM"/>
    </source>
</evidence>